<accession>A0A8J2JMM0</accession>
<dbReference type="EMBL" id="CAJVCH010081366">
    <property type="protein sequence ID" value="CAG7721642.1"/>
    <property type="molecule type" value="Genomic_DNA"/>
</dbReference>
<dbReference type="Proteomes" id="UP000708208">
    <property type="component" value="Unassembled WGS sequence"/>
</dbReference>
<proteinExistence type="predicted"/>
<dbReference type="AlphaFoldDB" id="A0A8J2JMM0"/>
<name>A0A8J2JMM0_9HEXA</name>
<gene>
    <name evidence="1" type="ORF">AFUS01_LOCUS10842</name>
</gene>
<dbReference type="OrthoDB" id="407674at2759"/>
<evidence type="ECO:0000313" key="1">
    <source>
        <dbReference type="EMBL" id="CAG7721642.1"/>
    </source>
</evidence>
<sequence length="125" mass="14996">MWLKLKTNSSILTSVVILLFVLIYVTTGKYYSDLQIEQMIQHDQISLHRFIRGMHFGENWLKPIEMEGLLPFHTTYAADIFLAQRWKDHRLRLPENMTAEYRLLEVEFLQNMWRPDAFIKDCIYG</sequence>
<comment type="caution">
    <text evidence="1">The sequence shown here is derived from an EMBL/GenBank/DDBJ whole genome shotgun (WGS) entry which is preliminary data.</text>
</comment>
<protein>
    <submittedName>
        <fullName evidence="1">Uncharacterized protein</fullName>
    </submittedName>
</protein>
<reference evidence="1" key="1">
    <citation type="submission" date="2021-06" db="EMBL/GenBank/DDBJ databases">
        <authorList>
            <person name="Hodson N. C."/>
            <person name="Mongue J. A."/>
            <person name="Jaron S. K."/>
        </authorList>
    </citation>
    <scope>NUCLEOTIDE SEQUENCE</scope>
</reference>
<evidence type="ECO:0000313" key="2">
    <source>
        <dbReference type="Proteomes" id="UP000708208"/>
    </source>
</evidence>
<organism evidence="1 2">
    <name type="scientific">Allacma fusca</name>
    <dbReference type="NCBI Taxonomy" id="39272"/>
    <lineage>
        <taxon>Eukaryota</taxon>
        <taxon>Metazoa</taxon>
        <taxon>Ecdysozoa</taxon>
        <taxon>Arthropoda</taxon>
        <taxon>Hexapoda</taxon>
        <taxon>Collembola</taxon>
        <taxon>Symphypleona</taxon>
        <taxon>Sminthuridae</taxon>
        <taxon>Allacma</taxon>
    </lineage>
</organism>
<keyword evidence="2" id="KW-1185">Reference proteome</keyword>